<dbReference type="InterPro" id="IPR002401">
    <property type="entry name" value="Cyt_P450_E_grp-I"/>
</dbReference>
<dbReference type="Gene3D" id="1.10.630.10">
    <property type="entry name" value="Cytochrome P450"/>
    <property type="match status" value="1"/>
</dbReference>
<evidence type="ECO:0000256" key="6">
    <source>
        <dbReference type="PIRSR" id="PIRSR602401-1"/>
    </source>
</evidence>
<evidence type="ECO:0000256" key="5">
    <source>
        <dbReference type="ARBA" id="ARBA00023004"/>
    </source>
</evidence>
<keyword evidence="5 6" id="KW-0408">Iron</keyword>
<keyword evidence="10" id="KW-1185">Reference proteome</keyword>
<dbReference type="PANTHER" id="PTHR24305">
    <property type="entry name" value="CYTOCHROME P450"/>
    <property type="match status" value="1"/>
</dbReference>
<feature type="binding site" description="axial binding residue" evidence="6">
    <location>
        <position position="467"/>
    </location>
    <ligand>
        <name>heme</name>
        <dbReference type="ChEBI" id="CHEBI:30413"/>
    </ligand>
    <ligandPart>
        <name>Fe</name>
        <dbReference type="ChEBI" id="CHEBI:18248"/>
    </ligandPart>
</feature>
<keyword evidence="8" id="KW-1133">Transmembrane helix</keyword>
<dbReference type="VEuPathDB" id="FungiDB:F4678DRAFT_468593"/>
<evidence type="ECO:0008006" key="11">
    <source>
        <dbReference type="Google" id="ProtNLM"/>
    </source>
</evidence>
<name>A0A9W8NKJ3_9PEZI</name>
<reference evidence="9" key="1">
    <citation type="submission" date="2022-07" db="EMBL/GenBank/DDBJ databases">
        <title>Genome Sequence of Xylaria arbuscula.</title>
        <authorList>
            <person name="Buettner E."/>
        </authorList>
    </citation>
    <scope>NUCLEOTIDE SEQUENCE</scope>
    <source>
        <strain evidence="9">VT107</strain>
    </source>
</reference>
<dbReference type="PANTHER" id="PTHR24305:SF166">
    <property type="entry name" value="CYTOCHROME P450 12A4, MITOCHONDRIAL-RELATED"/>
    <property type="match status" value="1"/>
</dbReference>
<comment type="cofactor">
    <cofactor evidence="1 6">
        <name>heme</name>
        <dbReference type="ChEBI" id="CHEBI:30413"/>
    </cofactor>
</comment>
<keyword evidence="8" id="KW-0812">Transmembrane</keyword>
<dbReference type="Pfam" id="PF00067">
    <property type="entry name" value="p450"/>
    <property type="match status" value="1"/>
</dbReference>
<keyword evidence="8" id="KW-0472">Membrane</keyword>
<evidence type="ECO:0000256" key="1">
    <source>
        <dbReference type="ARBA" id="ARBA00001971"/>
    </source>
</evidence>
<feature type="transmembrane region" description="Helical" evidence="8">
    <location>
        <begin position="20"/>
        <end position="37"/>
    </location>
</feature>
<evidence type="ECO:0000256" key="3">
    <source>
        <dbReference type="ARBA" id="ARBA00022617"/>
    </source>
</evidence>
<dbReference type="Proteomes" id="UP001148614">
    <property type="component" value="Unassembled WGS sequence"/>
</dbReference>
<dbReference type="GO" id="GO:0005506">
    <property type="term" value="F:iron ion binding"/>
    <property type="evidence" value="ECO:0007669"/>
    <property type="project" value="InterPro"/>
</dbReference>
<evidence type="ECO:0000313" key="9">
    <source>
        <dbReference type="EMBL" id="KAJ3578838.1"/>
    </source>
</evidence>
<evidence type="ECO:0000256" key="4">
    <source>
        <dbReference type="ARBA" id="ARBA00022723"/>
    </source>
</evidence>
<dbReference type="GO" id="GO:0004497">
    <property type="term" value="F:monooxygenase activity"/>
    <property type="evidence" value="ECO:0007669"/>
    <property type="project" value="UniProtKB-KW"/>
</dbReference>
<dbReference type="InterPro" id="IPR036396">
    <property type="entry name" value="Cyt_P450_sf"/>
</dbReference>
<dbReference type="EMBL" id="JANPWZ010000164">
    <property type="protein sequence ID" value="KAJ3578838.1"/>
    <property type="molecule type" value="Genomic_DNA"/>
</dbReference>
<evidence type="ECO:0000256" key="7">
    <source>
        <dbReference type="RuleBase" id="RU000461"/>
    </source>
</evidence>
<evidence type="ECO:0000256" key="8">
    <source>
        <dbReference type="SAM" id="Phobius"/>
    </source>
</evidence>
<dbReference type="InterPro" id="IPR001128">
    <property type="entry name" value="Cyt_P450"/>
</dbReference>
<dbReference type="GO" id="GO:0016705">
    <property type="term" value="F:oxidoreductase activity, acting on paired donors, with incorporation or reduction of molecular oxygen"/>
    <property type="evidence" value="ECO:0007669"/>
    <property type="project" value="InterPro"/>
</dbReference>
<dbReference type="AlphaFoldDB" id="A0A9W8NKJ3"/>
<dbReference type="SUPFAM" id="SSF48264">
    <property type="entry name" value="Cytochrome P450"/>
    <property type="match status" value="1"/>
</dbReference>
<sequence length="643" mass="73338">MDENSPRLMLAEVYRPLPLVIWTVFLLAFSSSIYRLYAHPLRKVPGPFLARITEIWRTVHYFRGTWFDDILELHRKYGPVVRISPNEVSVVSPDLTKTIYSHGKGTAKTNWYDIWAAGGDLTRTYRGVFDTTDPKEHGFLRKRVSKVYSLSFFVSMEPKVQGVMNSLWERFDEFEQKEKIINLSDWVSFFTYDVVATLCYGEPLGFIQKGADDGKFIQNIHEGFYWAANLGYILPINTQKLVFNLIPGFIERTFGLEMSNSFASFSRFAGSKINERRESPSIGSSDMLDHFLDMKDLEGKQVKDIDVFGEVGNLLAAGADTTSVGIKAVLGPILRDAKRYRRLQSELDDAYEVSGIAPGQPISYNILKDLPFLQACVKEGTRLHPSIVYQLPRHALESGVQLEGFFIDPSSTISMSPLAQNRCQAIFGSDADEWKPERWIPNEINTEEQIRFMDKNLATFGYGSRTCIGRNLATVEMTKFLAEIVTRYDIKLLNEAKPWSIHSQCDPQYPIGCALTITDLADGTVVKQTMRTHCRIPLPKRFSVPLDESQFHTLYPSQSLTFSAQFTNGVDSLVPGHKYMIAVSRSQRLQWYRVRWWDFGTKEEVLAKGLDGRQVRYGKGPQEPIDIEITGILEMPMYLEPKY</sequence>
<keyword evidence="7" id="KW-0503">Monooxygenase</keyword>
<protein>
    <recommendedName>
        <fullName evidence="11">Cytochrome P450</fullName>
    </recommendedName>
</protein>
<keyword evidence="3 6" id="KW-0349">Heme</keyword>
<gene>
    <name evidence="9" type="ORF">NPX13_g1724</name>
</gene>
<dbReference type="GO" id="GO:0020037">
    <property type="term" value="F:heme binding"/>
    <property type="evidence" value="ECO:0007669"/>
    <property type="project" value="InterPro"/>
</dbReference>
<dbReference type="InterPro" id="IPR050121">
    <property type="entry name" value="Cytochrome_P450_monoxygenase"/>
</dbReference>
<keyword evidence="7" id="KW-0560">Oxidoreductase</keyword>
<organism evidence="9 10">
    <name type="scientific">Xylaria arbuscula</name>
    <dbReference type="NCBI Taxonomy" id="114810"/>
    <lineage>
        <taxon>Eukaryota</taxon>
        <taxon>Fungi</taxon>
        <taxon>Dikarya</taxon>
        <taxon>Ascomycota</taxon>
        <taxon>Pezizomycotina</taxon>
        <taxon>Sordariomycetes</taxon>
        <taxon>Xylariomycetidae</taxon>
        <taxon>Xylariales</taxon>
        <taxon>Xylariaceae</taxon>
        <taxon>Xylaria</taxon>
    </lineage>
</organism>
<keyword evidence="4 6" id="KW-0479">Metal-binding</keyword>
<proteinExistence type="inferred from homology"/>
<dbReference type="InterPro" id="IPR017972">
    <property type="entry name" value="Cyt_P450_CS"/>
</dbReference>
<evidence type="ECO:0000313" key="10">
    <source>
        <dbReference type="Proteomes" id="UP001148614"/>
    </source>
</evidence>
<dbReference type="PROSITE" id="PS00086">
    <property type="entry name" value="CYTOCHROME_P450"/>
    <property type="match status" value="1"/>
</dbReference>
<dbReference type="PRINTS" id="PR00385">
    <property type="entry name" value="P450"/>
</dbReference>
<comment type="caution">
    <text evidence="9">The sequence shown here is derived from an EMBL/GenBank/DDBJ whole genome shotgun (WGS) entry which is preliminary data.</text>
</comment>
<evidence type="ECO:0000256" key="2">
    <source>
        <dbReference type="ARBA" id="ARBA00010617"/>
    </source>
</evidence>
<comment type="similarity">
    <text evidence="2 7">Belongs to the cytochrome P450 family.</text>
</comment>
<accession>A0A9W8NKJ3</accession>
<dbReference type="PRINTS" id="PR00463">
    <property type="entry name" value="EP450I"/>
</dbReference>